<keyword evidence="2" id="KW-0012">Acyltransferase</keyword>
<feature type="domain" description="N-acetyltransferase" evidence="1">
    <location>
        <begin position="8"/>
        <end position="151"/>
    </location>
</feature>
<dbReference type="Gene3D" id="3.40.630.30">
    <property type="match status" value="1"/>
</dbReference>
<evidence type="ECO:0000259" key="1">
    <source>
        <dbReference type="PROSITE" id="PS51186"/>
    </source>
</evidence>
<dbReference type="PANTHER" id="PTHR43617:SF2">
    <property type="entry name" value="UPF0039 PROTEIN SLL0451"/>
    <property type="match status" value="1"/>
</dbReference>
<evidence type="ECO:0000313" key="2">
    <source>
        <dbReference type="EMBL" id="SQJ15732.1"/>
    </source>
</evidence>
<organism evidence="2 3">
    <name type="scientific">Fusobacterium ulcerans</name>
    <dbReference type="NCBI Taxonomy" id="861"/>
    <lineage>
        <taxon>Bacteria</taxon>
        <taxon>Fusobacteriati</taxon>
        <taxon>Fusobacteriota</taxon>
        <taxon>Fusobacteriia</taxon>
        <taxon>Fusobacteriales</taxon>
        <taxon>Fusobacteriaceae</taxon>
        <taxon>Fusobacterium</taxon>
    </lineage>
</organism>
<dbReference type="RefSeq" id="WP_005978494.1">
    <property type="nucleotide sequence ID" value="NZ_CABKNW010000004.1"/>
</dbReference>
<name>A0AAX2JGY1_9FUSO</name>
<sequence length="151" mass="17975">MSESNQVITLREINEDNYDECIKLEVNEEQSAFVASNIYSIAQAYIYRETVKLFGIYAEEMLIGFVMLNMEKDKDEYWICRFMIDRNYQKRGYGKKAMKEIIDFFRKEKIRKINLSFEPENILAMKLYSACGFKETGEMDEDGEIIMEMRI</sequence>
<dbReference type="GO" id="GO:0004145">
    <property type="term" value="F:diamine N-acetyltransferase activity"/>
    <property type="evidence" value="ECO:0007669"/>
    <property type="project" value="UniProtKB-EC"/>
</dbReference>
<dbReference type="PANTHER" id="PTHR43617">
    <property type="entry name" value="L-AMINO ACID N-ACETYLTRANSFERASE"/>
    <property type="match status" value="1"/>
</dbReference>
<dbReference type="EMBL" id="LS483487">
    <property type="protein sequence ID" value="SQJ15732.1"/>
    <property type="molecule type" value="Genomic_DNA"/>
</dbReference>
<dbReference type="Proteomes" id="UP000249008">
    <property type="component" value="Chromosome 1"/>
</dbReference>
<evidence type="ECO:0000313" key="3">
    <source>
        <dbReference type="Proteomes" id="UP000249008"/>
    </source>
</evidence>
<dbReference type="KEGG" id="ful:C4N20_06050"/>
<dbReference type="InterPro" id="IPR016181">
    <property type="entry name" value="Acyl_CoA_acyltransferase"/>
</dbReference>
<proteinExistence type="predicted"/>
<dbReference type="EC" id="2.3.1.57" evidence="2"/>
<gene>
    <name evidence="2" type="primary">bltD</name>
    <name evidence="2" type="ORF">NCTC12112_03099</name>
</gene>
<dbReference type="CDD" id="cd04301">
    <property type="entry name" value="NAT_SF"/>
    <property type="match status" value="1"/>
</dbReference>
<dbReference type="InterPro" id="IPR000182">
    <property type="entry name" value="GNAT_dom"/>
</dbReference>
<dbReference type="SUPFAM" id="SSF55729">
    <property type="entry name" value="Acyl-CoA N-acyltransferases (Nat)"/>
    <property type="match status" value="1"/>
</dbReference>
<dbReference type="AlphaFoldDB" id="A0AAX2JGY1"/>
<dbReference type="GeneID" id="78454363"/>
<dbReference type="InterPro" id="IPR050276">
    <property type="entry name" value="MshD_Acetyltransferase"/>
</dbReference>
<dbReference type="PROSITE" id="PS51186">
    <property type="entry name" value="GNAT"/>
    <property type="match status" value="1"/>
</dbReference>
<keyword evidence="2" id="KW-0808">Transferase</keyword>
<protein>
    <submittedName>
        <fullName evidence="2">Spermine/spermidine acetyltransferase</fullName>
        <ecNumber evidence="2">2.3.1.57</ecNumber>
    </submittedName>
</protein>
<dbReference type="Pfam" id="PF00583">
    <property type="entry name" value="Acetyltransf_1"/>
    <property type="match status" value="1"/>
</dbReference>
<accession>A0AAX2JGY1</accession>
<reference evidence="2 3" key="1">
    <citation type="submission" date="2018-06" db="EMBL/GenBank/DDBJ databases">
        <authorList>
            <consortium name="Pathogen Informatics"/>
            <person name="Doyle S."/>
        </authorList>
    </citation>
    <scope>NUCLEOTIDE SEQUENCE [LARGE SCALE GENOMIC DNA]</scope>
    <source>
        <strain evidence="2 3">NCTC12112</strain>
    </source>
</reference>